<name>A0A6A6I4C6_9PLEO</name>
<feature type="domain" description="EthD" evidence="2">
    <location>
        <begin position="12"/>
        <end position="108"/>
    </location>
</feature>
<dbReference type="InterPro" id="IPR011008">
    <property type="entry name" value="Dimeric_a/b-barrel"/>
</dbReference>
<dbReference type="EMBL" id="ML987203">
    <property type="protein sequence ID" value="KAF2244460.1"/>
    <property type="molecule type" value="Genomic_DNA"/>
</dbReference>
<accession>A0A6A6I4C6</accession>
<protein>
    <recommendedName>
        <fullName evidence="2">EthD domain-containing protein</fullName>
    </recommendedName>
</protein>
<dbReference type="Proteomes" id="UP000800094">
    <property type="component" value="Unassembled WGS sequence"/>
</dbReference>
<organism evidence="3 4">
    <name type="scientific">Trematosphaeria pertusa</name>
    <dbReference type="NCBI Taxonomy" id="390896"/>
    <lineage>
        <taxon>Eukaryota</taxon>
        <taxon>Fungi</taxon>
        <taxon>Dikarya</taxon>
        <taxon>Ascomycota</taxon>
        <taxon>Pezizomycotina</taxon>
        <taxon>Dothideomycetes</taxon>
        <taxon>Pleosporomycetidae</taxon>
        <taxon>Pleosporales</taxon>
        <taxon>Massarineae</taxon>
        <taxon>Trematosphaeriaceae</taxon>
        <taxon>Trematosphaeria</taxon>
    </lineage>
</organism>
<proteinExistence type="inferred from homology"/>
<dbReference type="GeneID" id="54587222"/>
<keyword evidence="4" id="KW-1185">Reference proteome</keyword>
<evidence type="ECO:0000313" key="3">
    <source>
        <dbReference type="EMBL" id="KAF2244460.1"/>
    </source>
</evidence>
<gene>
    <name evidence="3" type="ORF">BU26DRAFT_569442</name>
</gene>
<dbReference type="Pfam" id="PF07110">
    <property type="entry name" value="EthD"/>
    <property type="match status" value="1"/>
</dbReference>
<dbReference type="OrthoDB" id="2519291at2759"/>
<evidence type="ECO:0000259" key="2">
    <source>
        <dbReference type="Pfam" id="PF07110"/>
    </source>
</evidence>
<dbReference type="Gene3D" id="3.30.70.100">
    <property type="match status" value="1"/>
</dbReference>
<dbReference type="InterPro" id="IPR009799">
    <property type="entry name" value="EthD_dom"/>
</dbReference>
<sequence>MTYSLILFVPCKPGLTLEAFKHHWETSHIPLLKSLVGYDFPLSHTRHYIERTLDGQANVSVGGPQDIAFDGVAVLTFADRGHYERFLAKVNEDKAQQKHAEDLEKFVDVGALKGVMVGLTRATGRDGGDVGWRFVGSV</sequence>
<evidence type="ECO:0000256" key="1">
    <source>
        <dbReference type="ARBA" id="ARBA00005986"/>
    </source>
</evidence>
<evidence type="ECO:0000313" key="4">
    <source>
        <dbReference type="Proteomes" id="UP000800094"/>
    </source>
</evidence>
<reference evidence="3" key="1">
    <citation type="journal article" date="2020" name="Stud. Mycol.">
        <title>101 Dothideomycetes genomes: a test case for predicting lifestyles and emergence of pathogens.</title>
        <authorList>
            <person name="Haridas S."/>
            <person name="Albert R."/>
            <person name="Binder M."/>
            <person name="Bloem J."/>
            <person name="Labutti K."/>
            <person name="Salamov A."/>
            <person name="Andreopoulos B."/>
            <person name="Baker S."/>
            <person name="Barry K."/>
            <person name="Bills G."/>
            <person name="Bluhm B."/>
            <person name="Cannon C."/>
            <person name="Castanera R."/>
            <person name="Culley D."/>
            <person name="Daum C."/>
            <person name="Ezra D."/>
            <person name="Gonzalez J."/>
            <person name="Henrissat B."/>
            <person name="Kuo A."/>
            <person name="Liang C."/>
            <person name="Lipzen A."/>
            <person name="Lutzoni F."/>
            <person name="Magnuson J."/>
            <person name="Mondo S."/>
            <person name="Nolan M."/>
            <person name="Ohm R."/>
            <person name="Pangilinan J."/>
            <person name="Park H.-J."/>
            <person name="Ramirez L."/>
            <person name="Alfaro M."/>
            <person name="Sun H."/>
            <person name="Tritt A."/>
            <person name="Yoshinaga Y."/>
            <person name="Zwiers L.-H."/>
            <person name="Turgeon B."/>
            <person name="Goodwin S."/>
            <person name="Spatafora J."/>
            <person name="Crous P."/>
            <person name="Grigoriev I."/>
        </authorList>
    </citation>
    <scope>NUCLEOTIDE SEQUENCE</scope>
    <source>
        <strain evidence="3">CBS 122368</strain>
    </source>
</reference>
<dbReference type="SUPFAM" id="SSF54909">
    <property type="entry name" value="Dimeric alpha+beta barrel"/>
    <property type="match status" value="1"/>
</dbReference>
<dbReference type="AlphaFoldDB" id="A0A6A6I4C6"/>
<comment type="similarity">
    <text evidence="1">Belongs to the tpcK family.</text>
</comment>
<dbReference type="RefSeq" id="XP_033679464.1">
    <property type="nucleotide sequence ID" value="XM_033833892.1"/>
</dbReference>
<dbReference type="GO" id="GO:0016491">
    <property type="term" value="F:oxidoreductase activity"/>
    <property type="evidence" value="ECO:0007669"/>
    <property type="project" value="InterPro"/>
</dbReference>